<comment type="similarity">
    <text evidence="2 6">Belongs to the universal ribosomal protein uL10 family.</text>
</comment>
<dbReference type="PANTHER" id="PTHR45841:SF1">
    <property type="entry name" value="MRNA TURNOVER PROTEIN 4 HOMOLOG"/>
    <property type="match status" value="1"/>
</dbReference>
<comment type="subcellular location">
    <subcellularLocation>
        <location evidence="6">Cytoplasm</location>
    </subcellularLocation>
    <subcellularLocation>
        <location evidence="6">Nucleus</location>
        <location evidence="6">Nucleolus</location>
    </subcellularLocation>
</comment>
<dbReference type="Pfam" id="PF17777">
    <property type="entry name" value="RL10P_insert"/>
    <property type="match status" value="1"/>
</dbReference>
<dbReference type="InterPro" id="IPR001790">
    <property type="entry name" value="Ribosomal_uL10"/>
</dbReference>
<dbReference type="Gene3D" id="3.30.70.1730">
    <property type="match status" value="1"/>
</dbReference>
<feature type="region of interest" description="Disordered" evidence="7">
    <location>
        <begin position="225"/>
        <end position="252"/>
    </location>
</feature>
<proteinExistence type="inferred from homology"/>
<dbReference type="CDD" id="cd05796">
    <property type="entry name" value="Ribosomal_P0_like"/>
    <property type="match status" value="1"/>
</dbReference>
<comment type="function">
    <text evidence="1 6">Component of the ribosome assembly machinery. Nuclear paralog of the ribosomal protein P0, it binds pre-60S subunits at an early stage of assembly in the nucleolus, and is replaced by P0 in cytoplasmic pre-60S subunits and mature 80S ribosomes.</text>
</comment>
<organism evidence="9 10">
    <name type="scientific">Saitozyma podzolica</name>
    <dbReference type="NCBI Taxonomy" id="1890683"/>
    <lineage>
        <taxon>Eukaryota</taxon>
        <taxon>Fungi</taxon>
        <taxon>Dikarya</taxon>
        <taxon>Basidiomycota</taxon>
        <taxon>Agaricomycotina</taxon>
        <taxon>Tremellomycetes</taxon>
        <taxon>Tremellales</taxon>
        <taxon>Trimorphomycetaceae</taxon>
        <taxon>Saitozyma</taxon>
    </lineage>
</organism>
<dbReference type="InterPro" id="IPR043164">
    <property type="entry name" value="Ribosomal_uL10-like_insert_sf"/>
</dbReference>
<dbReference type="GO" id="GO:0003723">
    <property type="term" value="F:RNA binding"/>
    <property type="evidence" value="ECO:0007669"/>
    <property type="project" value="TreeGrafter"/>
</dbReference>
<dbReference type="GO" id="GO:0000027">
    <property type="term" value="P:ribosomal large subunit assembly"/>
    <property type="evidence" value="ECO:0007669"/>
    <property type="project" value="InterPro"/>
</dbReference>
<gene>
    <name evidence="9" type="primary">MRT4</name>
    <name evidence="9" type="ORF">EHS25_006763</name>
</gene>
<keyword evidence="5 6" id="KW-0539">Nucleus</keyword>
<dbReference type="Proteomes" id="UP000279259">
    <property type="component" value="Unassembled WGS sequence"/>
</dbReference>
<evidence type="ECO:0000256" key="3">
    <source>
        <dbReference type="ARBA" id="ARBA00011117"/>
    </source>
</evidence>
<dbReference type="STRING" id="1890683.A0A427YSQ5"/>
<evidence type="ECO:0000256" key="2">
    <source>
        <dbReference type="ARBA" id="ARBA00008889"/>
    </source>
</evidence>
<dbReference type="GO" id="GO:0006364">
    <property type="term" value="P:rRNA processing"/>
    <property type="evidence" value="ECO:0007669"/>
    <property type="project" value="TreeGrafter"/>
</dbReference>
<dbReference type="FunFam" id="3.30.70.1730:FF:000005">
    <property type="entry name" value="Ribosome assembly factor mrt4"/>
    <property type="match status" value="1"/>
</dbReference>
<feature type="compositionally biased region" description="Acidic residues" evidence="7">
    <location>
        <begin position="237"/>
        <end position="252"/>
    </location>
</feature>
<dbReference type="Gene3D" id="3.90.105.20">
    <property type="match status" value="1"/>
</dbReference>
<evidence type="ECO:0000256" key="1">
    <source>
        <dbReference type="ARBA" id="ARBA00004046"/>
    </source>
</evidence>
<sequence>MPKSKRSKVTTLSKTPVRSTKASKVALVNEVQQQIDSYDHVWLFSVGDMRNEGLKELRSQWRGTGRFFLGRGKVMAKSLGETEETEYQEGLAKLARRIKGPVGLFMTSHPVGETVEWFESYSKKEYARMGASATQDITLPEGPLLTPYADPPMGDPFPHSMEPQLRQLGLNTTLVRGVPSLNNPHVLCRKGEKLSSEKCRILKLLGVQMSEFRIHLGSRWSKGEGFVAGEDKATDGDAADEVEDGAMDEDED</sequence>
<dbReference type="InterPro" id="IPR043141">
    <property type="entry name" value="Ribosomal_uL10-like_sf"/>
</dbReference>
<evidence type="ECO:0000256" key="4">
    <source>
        <dbReference type="ARBA" id="ARBA00022490"/>
    </source>
</evidence>
<keyword evidence="4 6" id="KW-0963">Cytoplasm</keyword>
<reference evidence="9 10" key="1">
    <citation type="submission" date="2018-11" db="EMBL/GenBank/DDBJ databases">
        <title>Genome sequence of Saitozyma podzolica DSM 27192.</title>
        <authorList>
            <person name="Aliyu H."/>
            <person name="Gorte O."/>
            <person name="Ochsenreither K."/>
        </authorList>
    </citation>
    <scope>NUCLEOTIDE SEQUENCE [LARGE SCALE GENOMIC DNA]</scope>
    <source>
        <strain evidence="9 10">DSM 27192</strain>
    </source>
</reference>
<dbReference type="EMBL" id="RSCD01000003">
    <property type="protein sequence ID" value="RSH94109.1"/>
    <property type="molecule type" value="Genomic_DNA"/>
</dbReference>
<dbReference type="InterPro" id="IPR040637">
    <property type="entry name" value="Ribosomal_uL10-like_insert"/>
</dbReference>
<evidence type="ECO:0000256" key="7">
    <source>
        <dbReference type="SAM" id="MobiDB-lite"/>
    </source>
</evidence>
<keyword evidence="6" id="KW-0690">Ribosome biogenesis</keyword>
<protein>
    <recommendedName>
        <fullName evidence="6">Ribosome assembly factor mrt4</fullName>
    </recommendedName>
</protein>
<dbReference type="GO" id="GO:0000956">
    <property type="term" value="P:nuclear-transcribed mRNA catabolic process"/>
    <property type="evidence" value="ECO:0007669"/>
    <property type="project" value="TreeGrafter"/>
</dbReference>
<dbReference type="GO" id="GO:0030687">
    <property type="term" value="C:preribosome, large subunit precursor"/>
    <property type="evidence" value="ECO:0007669"/>
    <property type="project" value="TreeGrafter"/>
</dbReference>
<dbReference type="PANTHER" id="PTHR45841">
    <property type="entry name" value="MRNA TURNOVER PROTEIN 4 MRTO4"/>
    <property type="match status" value="1"/>
</dbReference>
<dbReference type="InterPro" id="IPR033867">
    <property type="entry name" value="Mrt4"/>
</dbReference>
<dbReference type="SUPFAM" id="SSF160369">
    <property type="entry name" value="Ribosomal protein L10-like"/>
    <property type="match status" value="1"/>
</dbReference>
<evidence type="ECO:0000256" key="5">
    <source>
        <dbReference type="ARBA" id="ARBA00023242"/>
    </source>
</evidence>
<accession>A0A427YSQ5</accession>
<name>A0A427YSQ5_9TREE</name>
<feature type="domain" description="Large ribosomal subunit protein uL10-like insertion" evidence="8">
    <location>
        <begin position="127"/>
        <end position="207"/>
    </location>
</feature>
<evidence type="ECO:0000259" key="8">
    <source>
        <dbReference type="Pfam" id="PF17777"/>
    </source>
</evidence>
<dbReference type="Pfam" id="PF00466">
    <property type="entry name" value="Ribosomal_L10"/>
    <property type="match status" value="1"/>
</dbReference>
<dbReference type="GO" id="GO:0005730">
    <property type="term" value="C:nucleolus"/>
    <property type="evidence" value="ECO:0007669"/>
    <property type="project" value="UniProtKB-SubCell"/>
</dbReference>
<evidence type="ECO:0000313" key="10">
    <source>
        <dbReference type="Proteomes" id="UP000279259"/>
    </source>
</evidence>
<keyword evidence="10" id="KW-1185">Reference proteome</keyword>
<dbReference type="FunFam" id="3.90.105.20:FF:000003">
    <property type="entry name" value="Ribosome assembly factor mrt4"/>
    <property type="match status" value="1"/>
</dbReference>
<dbReference type="OrthoDB" id="10262308at2759"/>
<dbReference type="InterPro" id="IPR051742">
    <property type="entry name" value="Ribosome_Assembly_uL10"/>
</dbReference>
<dbReference type="AlphaFoldDB" id="A0A427YSQ5"/>
<comment type="subunit">
    <text evidence="3 6">Associates with the pre-60S ribosomal particle.</text>
</comment>
<evidence type="ECO:0000256" key="6">
    <source>
        <dbReference type="RuleBase" id="RU364039"/>
    </source>
</evidence>
<dbReference type="GO" id="GO:0005737">
    <property type="term" value="C:cytoplasm"/>
    <property type="evidence" value="ECO:0007669"/>
    <property type="project" value="UniProtKB-SubCell"/>
</dbReference>
<evidence type="ECO:0000313" key="9">
    <source>
        <dbReference type="EMBL" id="RSH94109.1"/>
    </source>
</evidence>
<comment type="caution">
    <text evidence="9">The sequence shown here is derived from an EMBL/GenBank/DDBJ whole genome shotgun (WGS) entry which is preliminary data.</text>
</comment>